<dbReference type="EMBL" id="AP024601">
    <property type="protein sequence ID" value="BCU80243.1"/>
    <property type="molecule type" value="Genomic_DNA"/>
</dbReference>
<gene>
    <name evidence="1" type="ORF">JIR001_00260</name>
</gene>
<dbReference type="AlphaFoldDB" id="A0A8D5UDE0"/>
<proteinExistence type="predicted"/>
<dbReference type="Proteomes" id="UP000677436">
    <property type="component" value="Chromosome"/>
</dbReference>
<reference evidence="1" key="2">
    <citation type="journal article" date="2021" name="Microbiol. Resour. Announc.">
        <title>Complete Genome Sequence of Polycladomyces abyssicola JIR-001T, Isolated from Hemipelagic Sediment in Deep Seawater.</title>
        <authorList>
            <person name="Tsubouchi T."/>
            <person name="Kaneko Y."/>
        </authorList>
    </citation>
    <scope>NUCLEOTIDE SEQUENCE</scope>
    <source>
        <strain evidence="1">JIR-001</strain>
    </source>
</reference>
<evidence type="ECO:0000313" key="1">
    <source>
        <dbReference type="EMBL" id="BCU80243.1"/>
    </source>
</evidence>
<protein>
    <submittedName>
        <fullName evidence="1">Uncharacterized protein</fullName>
    </submittedName>
</protein>
<reference evidence="1" key="1">
    <citation type="journal article" date="2013" name="Int. J. Syst. Evol. Microbiol.">
        <title>Polycladomyces abyssicola gen. nov., sp. nov., a thermophilic filamentous bacterium isolated from hemipelagic sediment.</title>
        <authorList>
            <person name="Tsubouchi T."/>
            <person name="Shimane Y."/>
            <person name="Mori K."/>
            <person name="Usui K."/>
            <person name="Hiraki T."/>
            <person name="Tame A."/>
            <person name="Uematsu K."/>
            <person name="Maruyama T."/>
            <person name="Hatada Y."/>
        </authorList>
    </citation>
    <scope>NUCLEOTIDE SEQUENCE</scope>
    <source>
        <strain evidence="1">JIR-001</strain>
    </source>
</reference>
<keyword evidence="2" id="KW-1185">Reference proteome</keyword>
<organism evidence="1 2">
    <name type="scientific">Polycladomyces abyssicola</name>
    <dbReference type="NCBI Taxonomy" id="1125966"/>
    <lineage>
        <taxon>Bacteria</taxon>
        <taxon>Bacillati</taxon>
        <taxon>Bacillota</taxon>
        <taxon>Bacilli</taxon>
        <taxon>Bacillales</taxon>
        <taxon>Thermoactinomycetaceae</taxon>
        <taxon>Polycladomyces</taxon>
    </lineage>
</organism>
<name>A0A8D5UDE0_9BACL</name>
<accession>A0A8D5UDE0</accession>
<sequence length="125" mass="13660">MCYHIRTALDGELAVPCNPQSALAGSNSRPEAFSVWGQVWVIDVEDWVLRNENFRTVSGPDGSSTKEDLSCAAGVPDLSRLPRSRPGGKVEGGCAVYISGKAWYPCGMPCFLFMCGKHTSKKFHY</sequence>
<evidence type="ECO:0000313" key="2">
    <source>
        <dbReference type="Proteomes" id="UP000677436"/>
    </source>
</evidence>
<dbReference type="KEGG" id="pabs:JIR001_00260"/>